<dbReference type="RefSeq" id="WP_124763104.1">
    <property type="nucleotide sequence ID" value="NZ_JAFBDY010000002.1"/>
</dbReference>
<evidence type="ECO:0000313" key="2">
    <source>
        <dbReference type="Proteomes" id="UP000274033"/>
    </source>
</evidence>
<protein>
    <submittedName>
        <fullName evidence="1">Uncharacterized protein</fullName>
    </submittedName>
</protein>
<dbReference type="Proteomes" id="UP000274033">
    <property type="component" value="Unassembled WGS sequence"/>
</dbReference>
<accession>A0A3N9UIQ1</accession>
<dbReference type="EMBL" id="RRCT01000002">
    <property type="protein sequence ID" value="RQW75900.1"/>
    <property type="molecule type" value="Genomic_DNA"/>
</dbReference>
<gene>
    <name evidence="1" type="ORF">EBB45_04600</name>
</gene>
<keyword evidence="2" id="KW-1185">Reference proteome</keyword>
<organism evidence="1 2">
    <name type="scientific">Lysinibacillus composti</name>
    <dbReference type="NCBI Taxonomy" id="720633"/>
    <lineage>
        <taxon>Bacteria</taxon>
        <taxon>Bacillati</taxon>
        <taxon>Bacillota</taxon>
        <taxon>Bacilli</taxon>
        <taxon>Bacillales</taxon>
        <taxon>Bacillaceae</taxon>
        <taxon>Lysinibacillus</taxon>
    </lineage>
</organism>
<dbReference type="AlphaFoldDB" id="A0A3N9UIQ1"/>
<reference evidence="1 2" key="1">
    <citation type="journal article" date="2013" name="J. Microbiol.">
        <title>Lysinibacillus chungkukjangi sp. nov., isolated from Chungkukjang, Korean fermented soybean food.</title>
        <authorList>
            <person name="Kim S.J."/>
            <person name="Jang Y.H."/>
            <person name="Hamada M."/>
            <person name="Ahn J.H."/>
            <person name="Weon H.Y."/>
            <person name="Suzuki K."/>
            <person name="Whang K.S."/>
            <person name="Kwon S.W."/>
        </authorList>
    </citation>
    <scope>NUCLEOTIDE SEQUENCE [LARGE SCALE GENOMIC DNA]</scope>
    <source>
        <strain evidence="1 2">MCCC 1A12701</strain>
    </source>
</reference>
<proteinExistence type="predicted"/>
<sequence>MQKEERKVRSDKKIDVKPTVSIILKNQLFTLSQLFDEPVKDVAEHICKEAANSKFIIEDICKWFRRNYFYRNTVALGDPNRPKLKIKSRGETSKVTIRFKRNDYDVLCNLAHALDITPTSTAGVLIRMSIRNPKFMSEFVQMYFSHLGEDRKRKIDLFLKGIHEN</sequence>
<dbReference type="OrthoDB" id="2437863at2"/>
<name>A0A3N9UIQ1_9BACI</name>
<comment type="caution">
    <text evidence="1">The sequence shown here is derived from an EMBL/GenBank/DDBJ whole genome shotgun (WGS) entry which is preliminary data.</text>
</comment>
<evidence type="ECO:0000313" key="1">
    <source>
        <dbReference type="EMBL" id="RQW75900.1"/>
    </source>
</evidence>